<dbReference type="Gene3D" id="1.10.3210.10">
    <property type="entry name" value="Hypothetical protein af1432"/>
    <property type="match status" value="1"/>
</dbReference>
<feature type="domain" description="HD" evidence="2">
    <location>
        <begin position="84"/>
        <end position="230"/>
    </location>
</feature>
<evidence type="ECO:0000256" key="1">
    <source>
        <dbReference type="ARBA" id="ARBA00022801"/>
    </source>
</evidence>
<dbReference type="GO" id="GO:0008832">
    <property type="term" value="F:dGTPase activity"/>
    <property type="evidence" value="ECO:0007669"/>
    <property type="project" value="UniProtKB-EC"/>
</dbReference>
<accession>C0QFS7</accession>
<organism evidence="3 4">
    <name type="scientific">Desulforapulum autotrophicum (strain ATCC 43914 / DSM 3382 / VKM B-1955 / HRM2)</name>
    <name type="common">Desulfobacterium autotrophicum</name>
    <dbReference type="NCBI Taxonomy" id="177437"/>
    <lineage>
        <taxon>Bacteria</taxon>
        <taxon>Pseudomonadati</taxon>
        <taxon>Thermodesulfobacteriota</taxon>
        <taxon>Desulfobacteria</taxon>
        <taxon>Desulfobacterales</taxon>
        <taxon>Desulfobacteraceae</taxon>
        <taxon>Desulforapulum</taxon>
    </lineage>
</organism>
<dbReference type="PANTHER" id="PTHR35795:SF1">
    <property type="entry name" value="BIS(5'-NUCLEOSYL)-TETRAPHOSPHATASE, SYMMETRICAL"/>
    <property type="match status" value="1"/>
</dbReference>
<dbReference type="eggNOG" id="COG0232">
    <property type="taxonomic scope" value="Bacteria"/>
</dbReference>
<protein>
    <submittedName>
        <fullName evidence="3">Dgt</fullName>
        <ecNumber evidence="3">3.1.5.1</ecNumber>
    </submittedName>
</protein>
<dbReference type="EMBL" id="CP001087">
    <property type="protein sequence ID" value="ACN15495.1"/>
    <property type="molecule type" value="Genomic_DNA"/>
</dbReference>
<dbReference type="InterPro" id="IPR003607">
    <property type="entry name" value="HD/PDEase_dom"/>
</dbReference>
<keyword evidence="4" id="KW-1185">Reference proteome</keyword>
<dbReference type="SUPFAM" id="SSF109604">
    <property type="entry name" value="HD-domain/PDEase-like"/>
    <property type="match status" value="1"/>
</dbReference>
<dbReference type="SMART" id="SM00471">
    <property type="entry name" value="HDc"/>
    <property type="match status" value="1"/>
</dbReference>
<dbReference type="EC" id="3.1.5.1" evidence="3"/>
<dbReference type="InterPro" id="IPR051094">
    <property type="entry name" value="Diverse_Catalytic_Enzymes"/>
</dbReference>
<evidence type="ECO:0000259" key="2">
    <source>
        <dbReference type="PROSITE" id="PS51831"/>
    </source>
</evidence>
<dbReference type="Pfam" id="PF13286">
    <property type="entry name" value="HD_assoc"/>
    <property type="match status" value="1"/>
</dbReference>
<dbReference type="Pfam" id="PF01966">
    <property type="entry name" value="HD"/>
    <property type="match status" value="1"/>
</dbReference>
<dbReference type="KEGG" id="dat:HRM2_24000"/>
<dbReference type="PANTHER" id="PTHR35795">
    <property type="entry name" value="SLR1885 PROTEIN"/>
    <property type="match status" value="1"/>
</dbReference>
<evidence type="ECO:0000313" key="3">
    <source>
        <dbReference type="EMBL" id="ACN15495.1"/>
    </source>
</evidence>
<evidence type="ECO:0000313" key="4">
    <source>
        <dbReference type="Proteomes" id="UP000000442"/>
    </source>
</evidence>
<dbReference type="STRING" id="177437.HRM2_24000"/>
<keyword evidence="1 3" id="KW-0378">Hydrolase</keyword>
<dbReference type="InterPro" id="IPR006674">
    <property type="entry name" value="HD_domain"/>
</dbReference>
<dbReference type="PROSITE" id="PS51831">
    <property type="entry name" value="HD"/>
    <property type="match status" value="1"/>
</dbReference>
<name>C0QFS7_DESAH</name>
<dbReference type="Proteomes" id="UP000000442">
    <property type="component" value="Chromosome"/>
</dbReference>
<dbReference type="AlphaFoldDB" id="C0QFS7"/>
<gene>
    <name evidence="3" type="ordered locus">HRM2_24000</name>
</gene>
<proteinExistence type="predicted"/>
<reference evidence="3 4" key="1">
    <citation type="journal article" date="2009" name="Environ. Microbiol.">
        <title>Genome sequence of Desulfobacterium autotrophicum HRM2, a marine sulfate reducer oxidizing organic carbon completely to carbon dioxide.</title>
        <authorList>
            <person name="Strittmatter A.W."/>
            <person name="Liesegang H."/>
            <person name="Rabus R."/>
            <person name="Decker I."/>
            <person name="Amann J."/>
            <person name="Andres S."/>
            <person name="Henne A."/>
            <person name="Fricke W.F."/>
            <person name="Martinez-Arias R."/>
            <person name="Bartels D."/>
            <person name="Goesmann A."/>
            <person name="Krause L."/>
            <person name="Puehler A."/>
            <person name="Klenk H.P."/>
            <person name="Richter M."/>
            <person name="Schuler M."/>
            <person name="Gloeckner F.O."/>
            <person name="Meyerdierks A."/>
            <person name="Gottschalk G."/>
            <person name="Amann R."/>
        </authorList>
    </citation>
    <scope>NUCLEOTIDE SEQUENCE [LARGE SCALE GENOMIC DNA]</scope>
    <source>
        <strain evidence="4">ATCC 43914 / DSM 3382 / HRM2</strain>
    </source>
</reference>
<sequence>MKPTDTKPGWMKDLLDKRERKFLSPLASFSADALRRSPEQRSDKVYRQSFSLDADRILNSLAYTRYIDKTQVFSLIKNDHLTHRVLHVQLVSRIARTIGRYLGLNEDLIEAASLGHDLGHPPFGHDGEQMLSKLCFDNRAGYFHHNLQSIQFLEQLERNGRGWNLTLQTLDAILCHNGEVHSADLKPERKKDFTGFDKTLVQMKTIERPDPIPMTLEGCVVRIADTIAYVGRDMEDAIRLGMITRKELPGLSRKVLGDTNGTIVFNLVTDLISNSFGEPFLAFTQEVSEALRQLKAFNYARIYSDTDIKEHLKPVKQIYLYLFETYLNDLETNNPTLPALRHFYDGLGHGYLATHSNVEIVRDFIAGMTDSFFIRQAPAAMQPVAIER</sequence>
<dbReference type="CDD" id="cd00077">
    <property type="entry name" value="HDc"/>
    <property type="match status" value="1"/>
</dbReference>
<dbReference type="InterPro" id="IPR026875">
    <property type="entry name" value="PHydrolase_assoc_dom"/>
</dbReference>
<dbReference type="HOGENOM" id="CLU_028163_1_1_7"/>